<comment type="caution">
    <text evidence="2">The sequence shown here is derived from an EMBL/GenBank/DDBJ whole genome shotgun (WGS) entry which is preliminary data.</text>
</comment>
<keyword evidence="1" id="KW-0812">Transmembrane</keyword>
<gene>
    <name evidence="2" type="ORF">IWX90DRAFT_442329</name>
</gene>
<evidence type="ECO:0000256" key="1">
    <source>
        <dbReference type="SAM" id="Phobius"/>
    </source>
</evidence>
<accession>A0ABR1XJY1</accession>
<proteinExistence type="predicted"/>
<keyword evidence="1" id="KW-1133">Transmembrane helix</keyword>
<keyword evidence="3" id="KW-1185">Reference proteome</keyword>
<protein>
    <recommendedName>
        <fullName evidence="4">Transmembrane protein</fullName>
    </recommendedName>
</protein>
<feature type="transmembrane region" description="Helical" evidence="1">
    <location>
        <begin position="53"/>
        <end position="71"/>
    </location>
</feature>
<feature type="transmembrane region" description="Helical" evidence="1">
    <location>
        <begin position="92"/>
        <end position="113"/>
    </location>
</feature>
<name>A0ABR1XJY1_9PEZI</name>
<evidence type="ECO:0000313" key="2">
    <source>
        <dbReference type="EMBL" id="KAK8157332.1"/>
    </source>
</evidence>
<sequence length="169" mass="19314">MASQSHYQKLSRCLCARAQFALIVWLVGCLIVLGSVAPAGFHLSLAHFLSSSLFFSFFFLDCLIFCFASMVENSQSGIFSQSVMRRVGQTSHSVLSARSFICFWILFPTYPLFPIPASRFLFSVWALGPDQRSDERWEKKREEKKHVLGYTLRVETVEERRSSAVKEII</sequence>
<keyword evidence="1" id="KW-0472">Membrane</keyword>
<organism evidence="2 3">
    <name type="scientific">Phyllosticta citrichinensis</name>
    <dbReference type="NCBI Taxonomy" id="1130410"/>
    <lineage>
        <taxon>Eukaryota</taxon>
        <taxon>Fungi</taxon>
        <taxon>Dikarya</taxon>
        <taxon>Ascomycota</taxon>
        <taxon>Pezizomycotina</taxon>
        <taxon>Dothideomycetes</taxon>
        <taxon>Dothideomycetes incertae sedis</taxon>
        <taxon>Botryosphaeriales</taxon>
        <taxon>Phyllostictaceae</taxon>
        <taxon>Phyllosticta</taxon>
    </lineage>
</organism>
<feature type="transmembrane region" description="Helical" evidence="1">
    <location>
        <begin position="20"/>
        <end position="41"/>
    </location>
</feature>
<evidence type="ECO:0000313" key="3">
    <source>
        <dbReference type="Proteomes" id="UP001456524"/>
    </source>
</evidence>
<dbReference type="Proteomes" id="UP001456524">
    <property type="component" value="Unassembled WGS sequence"/>
</dbReference>
<reference evidence="2 3" key="1">
    <citation type="journal article" date="2022" name="G3 (Bethesda)">
        <title>Enemy or ally: a genomic approach to elucidate the lifestyle of Phyllosticta citrichinaensis.</title>
        <authorList>
            <person name="Buijs V.A."/>
            <person name="Groenewald J.Z."/>
            <person name="Haridas S."/>
            <person name="LaButti K.M."/>
            <person name="Lipzen A."/>
            <person name="Martin F.M."/>
            <person name="Barry K."/>
            <person name="Grigoriev I.V."/>
            <person name="Crous P.W."/>
            <person name="Seidl M.F."/>
        </authorList>
    </citation>
    <scope>NUCLEOTIDE SEQUENCE [LARGE SCALE GENOMIC DNA]</scope>
    <source>
        <strain evidence="2 3">CBS 129764</strain>
    </source>
</reference>
<dbReference type="EMBL" id="JBBWUH010000009">
    <property type="protein sequence ID" value="KAK8157332.1"/>
    <property type="molecule type" value="Genomic_DNA"/>
</dbReference>
<evidence type="ECO:0008006" key="4">
    <source>
        <dbReference type="Google" id="ProtNLM"/>
    </source>
</evidence>